<dbReference type="Pfam" id="PF20700">
    <property type="entry name" value="Mutator"/>
    <property type="match status" value="1"/>
</dbReference>
<evidence type="ECO:0000313" key="2">
    <source>
        <dbReference type="EMBL" id="KAI6652916.1"/>
    </source>
</evidence>
<name>A0AAV7JY58_9METZ</name>
<organism evidence="2 3">
    <name type="scientific">Oopsacas minuta</name>
    <dbReference type="NCBI Taxonomy" id="111878"/>
    <lineage>
        <taxon>Eukaryota</taxon>
        <taxon>Metazoa</taxon>
        <taxon>Porifera</taxon>
        <taxon>Hexactinellida</taxon>
        <taxon>Hexasterophora</taxon>
        <taxon>Lyssacinosida</taxon>
        <taxon>Leucopsacidae</taxon>
        <taxon>Oopsacas</taxon>
    </lineage>
</organism>
<reference evidence="2 3" key="1">
    <citation type="journal article" date="2023" name="BMC Biol.">
        <title>The compact genome of the sponge Oopsacas minuta (Hexactinellida) is lacking key metazoan core genes.</title>
        <authorList>
            <person name="Santini S."/>
            <person name="Schenkelaars Q."/>
            <person name="Jourda C."/>
            <person name="Duchesne M."/>
            <person name="Belahbib H."/>
            <person name="Rocher C."/>
            <person name="Selva M."/>
            <person name="Riesgo A."/>
            <person name="Vervoort M."/>
            <person name="Leys S.P."/>
            <person name="Kodjabachian L."/>
            <person name="Le Bivic A."/>
            <person name="Borchiellini C."/>
            <person name="Claverie J.M."/>
            <person name="Renard E."/>
        </authorList>
    </citation>
    <scope>NUCLEOTIDE SEQUENCE [LARGE SCALE GENOMIC DNA]</scope>
    <source>
        <strain evidence="2">SPO-2</strain>
    </source>
</reference>
<evidence type="ECO:0000313" key="3">
    <source>
        <dbReference type="Proteomes" id="UP001165289"/>
    </source>
</evidence>
<accession>A0AAV7JY58</accession>
<protein>
    <recommendedName>
        <fullName evidence="1">Mutator-like transposase domain-containing protein</fullName>
    </recommendedName>
</protein>
<gene>
    <name evidence="2" type="ORF">LOD99_3993</name>
</gene>
<comment type="caution">
    <text evidence="2">The sequence shown here is derived from an EMBL/GenBank/DDBJ whole genome shotgun (WGS) entry which is preliminary data.</text>
</comment>
<evidence type="ECO:0000259" key="1">
    <source>
        <dbReference type="Pfam" id="PF20700"/>
    </source>
</evidence>
<dbReference type="AlphaFoldDB" id="A0AAV7JY58"/>
<dbReference type="EMBL" id="JAKMXF010000296">
    <property type="protein sequence ID" value="KAI6652916.1"/>
    <property type="molecule type" value="Genomic_DNA"/>
</dbReference>
<keyword evidence="3" id="KW-1185">Reference proteome</keyword>
<dbReference type="InterPro" id="IPR049012">
    <property type="entry name" value="Mutator_transp_dom"/>
</dbReference>
<dbReference type="Proteomes" id="UP001165289">
    <property type="component" value="Unassembled WGS sequence"/>
</dbReference>
<feature type="domain" description="Mutator-like transposase" evidence="1">
    <location>
        <begin position="1"/>
        <end position="97"/>
    </location>
</feature>
<sequence length="153" mass="17293">MEPAAAKMIWSRSSEKRKLCSITFIGDGDSKSYSEILQLNPYDSIPIHKEECTTHVSKRLKKTLCKIKKNTANKSYVQCKLSEPKADYISSTYSAVIFQTGANQLLSCVKLFLSFWTMFAVIIPTAQKTHGADGDNLHPQQNHHPLQYQLHTC</sequence>
<proteinExistence type="predicted"/>